<dbReference type="Proteomes" id="UP000317036">
    <property type="component" value="Unassembled WGS sequence"/>
</dbReference>
<dbReference type="InterPro" id="IPR002826">
    <property type="entry name" value="MptE-like"/>
</dbReference>
<proteinExistence type="predicted"/>
<dbReference type="Gene3D" id="3.90.1480.10">
    <property type="entry name" value="Alpha-2,3-sialyltransferase"/>
    <property type="match status" value="1"/>
</dbReference>
<organism evidence="2 3">
    <name type="scientific">Paenibacillus cremeus</name>
    <dbReference type="NCBI Taxonomy" id="2163881"/>
    <lineage>
        <taxon>Bacteria</taxon>
        <taxon>Bacillati</taxon>
        <taxon>Bacillota</taxon>
        <taxon>Bacilli</taxon>
        <taxon>Bacillales</taxon>
        <taxon>Paenibacillaceae</taxon>
        <taxon>Paenibacillus</taxon>
    </lineage>
</organism>
<evidence type="ECO:0000259" key="1">
    <source>
        <dbReference type="Pfam" id="PF01973"/>
    </source>
</evidence>
<dbReference type="RefSeq" id="WP_144853816.1">
    <property type="nucleotide sequence ID" value="NZ_VNJI01000054.1"/>
</dbReference>
<dbReference type="Pfam" id="PF01973">
    <property type="entry name" value="MptE-like"/>
    <property type="match status" value="1"/>
</dbReference>
<dbReference type="EMBL" id="VNJI01000054">
    <property type="protein sequence ID" value="TVY05635.1"/>
    <property type="molecule type" value="Genomic_DNA"/>
</dbReference>
<comment type="caution">
    <text evidence="2">The sequence shown here is derived from an EMBL/GenBank/DDBJ whole genome shotgun (WGS) entry which is preliminary data.</text>
</comment>
<evidence type="ECO:0000313" key="3">
    <source>
        <dbReference type="Proteomes" id="UP000317036"/>
    </source>
</evidence>
<dbReference type="OrthoDB" id="344900at2"/>
<sequence length="261" mass="30811">MEKVKGSISTSIYSTKKYIYELAFPFSRQGKSMKALKNIHLNKRCFIIGNGPSLRAKDLDKLKHEVTFAFNRIYYIFDRTDWRPMYYCSEDDKTIFKSKEEINKIEVKNKFFPVNIPRDYKINFDEAMYYIFKFGDRTVEPEFSENIVKGIYWGNTVAYTAIQLAVYMGIKEIYLLGVDHNFSKMVNDKGEIVIDETAKDYFIEKYNTDKEDLYIPNIEVSTRAFISAKKYADKNHIKIFNATRGGKLDVFERVEFDKIHF</sequence>
<dbReference type="AlphaFoldDB" id="A0A559K0F5"/>
<name>A0A559K0F5_9BACL</name>
<accession>A0A559K0F5</accession>
<protein>
    <submittedName>
        <fullName evidence="2">DUF115 domain-containing protein</fullName>
    </submittedName>
</protein>
<evidence type="ECO:0000313" key="2">
    <source>
        <dbReference type="EMBL" id="TVY05635.1"/>
    </source>
</evidence>
<keyword evidence="3" id="KW-1185">Reference proteome</keyword>
<feature type="domain" description="6-hydroxymethylpterin diphosphokinase MptE-like" evidence="1">
    <location>
        <begin position="31"/>
        <end position="184"/>
    </location>
</feature>
<reference evidence="2 3" key="1">
    <citation type="submission" date="2019-07" db="EMBL/GenBank/DDBJ databases">
        <authorList>
            <person name="Kim J."/>
        </authorList>
    </citation>
    <scope>NUCLEOTIDE SEQUENCE [LARGE SCALE GENOMIC DNA]</scope>
    <source>
        <strain evidence="2 3">JC52</strain>
    </source>
</reference>
<gene>
    <name evidence="2" type="ORF">FPZ49_29105</name>
</gene>